<dbReference type="PRINTS" id="PR00237">
    <property type="entry name" value="GPCRRHODOPSN"/>
</dbReference>
<dbReference type="GO" id="GO:0016020">
    <property type="term" value="C:membrane"/>
    <property type="evidence" value="ECO:0007669"/>
    <property type="project" value="UniProtKB-SubCell"/>
</dbReference>
<organism evidence="10 12">
    <name type="scientific">Bursaphelenchus xylophilus</name>
    <name type="common">Pinewood nematode worm</name>
    <name type="synonym">Aphelenchoides xylophilus</name>
    <dbReference type="NCBI Taxonomy" id="6326"/>
    <lineage>
        <taxon>Eukaryota</taxon>
        <taxon>Metazoa</taxon>
        <taxon>Ecdysozoa</taxon>
        <taxon>Nematoda</taxon>
        <taxon>Chromadorea</taxon>
        <taxon>Rhabditida</taxon>
        <taxon>Tylenchina</taxon>
        <taxon>Tylenchomorpha</taxon>
        <taxon>Aphelenchoidea</taxon>
        <taxon>Aphelenchoididae</taxon>
        <taxon>Bursaphelenchus</taxon>
    </lineage>
</organism>
<dbReference type="EMBL" id="CAJFDI010000005">
    <property type="protein sequence ID" value="CAD5232200.1"/>
    <property type="molecule type" value="Genomic_DNA"/>
</dbReference>
<evidence type="ECO:0000256" key="4">
    <source>
        <dbReference type="ARBA" id="ARBA00023136"/>
    </source>
</evidence>
<evidence type="ECO:0000259" key="7">
    <source>
        <dbReference type="PROSITE" id="PS50262"/>
    </source>
</evidence>
<evidence type="ECO:0000313" key="11">
    <source>
        <dbReference type="Proteomes" id="UP000659654"/>
    </source>
</evidence>
<sequence>MNISDSLPGCRHTTDLTFTPLQVTFRVFVLPFTCLLGLCANLCNVYVFSNKKMRSHLVNYFLLCLAISDAIVLLTSFFVFCFPVIAEYTEDESLVRFAPSALSFFYPLAHTAHTNSVYLTTLVSVHRYLGVCHPFLARRLSNKNVVLKVILYAFVISIGFNVPRWLELSAIPCLSEVWRRKSMMIAPSAFMLDTTYTIVYRNVLYTLLMFCIPFSVLTWVNCRIVTALKLSKIIRKKMTHTFGDEPSASNISFTMKPVNSNGPDSARSSGKSSKDMKKERKETSITIMLVAMVTGFIYFNMLAFINNLFELFGIDAVMNEYYTMLVEGSTFLVCINGASTIVIYLLFSSKYRAIVAKLIMESCYVRFARGLCFKSDEEFRTSASLIRPRTQQRPPRFFDNTNQLTLR</sequence>
<dbReference type="Proteomes" id="UP000095284">
    <property type="component" value="Unplaced"/>
</dbReference>
<dbReference type="eggNOG" id="KOG3656">
    <property type="taxonomic scope" value="Eukaryota"/>
</dbReference>
<dbReference type="InterPro" id="IPR000276">
    <property type="entry name" value="GPCR_Rhodpsn"/>
</dbReference>
<dbReference type="OrthoDB" id="10011262at2759"/>
<dbReference type="Proteomes" id="UP000659654">
    <property type="component" value="Unassembled WGS sequence"/>
</dbReference>
<feature type="transmembrane region" description="Helical" evidence="6">
    <location>
        <begin position="60"/>
        <end position="85"/>
    </location>
</feature>
<feature type="compositionally biased region" description="Polar residues" evidence="5">
    <location>
        <begin position="253"/>
        <end position="271"/>
    </location>
</feature>
<dbReference type="EMBL" id="CAJFCV020000005">
    <property type="protein sequence ID" value="CAG9124266.1"/>
    <property type="molecule type" value="Genomic_DNA"/>
</dbReference>
<dbReference type="Gene3D" id="1.20.1070.10">
    <property type="entry name" value="Rhodopsin 7-helix transmembrane proteins"/>
    <property type="match status" value="1"/>
</dbReference>
<evidence type="ECO:0000256" key="2">
    <source>
        <dbReference type="ARBA" id="ARBA00022692"/>
    </source>
</evidence>
<feature type="transmembrane region" description="Helical" evidence="6">
    <location>
        <begin position="105"/>
        <end position="125"/>
    </location>
</feature>
<feature type="transmembrane region" description="Helical" evidence="6">
    <location>
        <begin position="28"/>
        <end position="48"/>
    </location>
</feature>
<dbReference type="WBParaSite" id="BXY_0236700.1">
    <property type="protein sequence ID" value="BXY_0236700.1"/>
    <property type="gene ID" value="BXY_0236700"/>
</dbReference>
<feature type="transmembrane region" description="Helical" evidence="6">
    <location>
        <begin position="203"/>
        <end position="228"/>
    </location>
</feature>
<keyword evidence="3 6" id="KW-1133">Transmembrane helix</keyword>
<comment type="subcellular location">
    <subcellularLocation>
        <location evidence="1">Membrane</location>
    </subcellularLocation>
</comment>
<evidence type="ECO:0000313" key="9">
    <source>
        <dbReference type="EMBL" id="CAG9124266.1"/>
    </source>
</evidence>
<proteinExistence type="predicted"/>
<evidence type="ECO:0000256" key="6">
    <source>
        <dbReference type="SAM" id="Phobius"/>
    </source>
</evidence>
<dbReference type="SUPFAM" id="SSF81321">
    <property type="entry name" value="Family A G protein-coupled receptor-like"/>
    <property type="match status" value="1"/>
</dbReference>
<feature type="domain" description="G-protein coupled receptors family 1 profile" evidence="7">
    <location>
        <begin position="40"/>
        <end position="344"/>
    </location>
</feature>
<dbReference type="GO" id="GO:0004930">
    <property type="term" value="F:G protein-coupled receptor activity"/>
    <property type="evidence" value="ECO:0007669"/>
    <property type="project" value="InterPro"/>
</dbReference>
<evidence type="ECO:0000313" key="12">
    <source>
        <dbReference type="WBParaSite" id="BXY_0236700.1"/>
    </source>
</evidence>
<reference evidence="9" key="2">
    <citation type="submission" date="2020-08" db="EMBL/GenBank/DDBJ databases">
        <authorList>
            <person name="Kikuchi T."/>
        </authorList>
    </citation>
    <scope>NUCLEOTIDE SEQUENCE</scope>
    <source>
        <strain evidence="8">Ka4C1</strain>
    </source>
</reference>
<name>A0A1I7RNT0_BURXY</name>
<keyword evidence="2 6" id="KW-0812">Transmembrane</keyword>
<evidence type="ECO:0000256" key="5">
    <source>
        <dbReference type="SAM" id="MobiDB-lite"/>
    </source>
</evidence>
<dbReference type="InterPro" id="IPR017452">
    <property type="entry name" value="GPCR_Rhodpsn_7TM"/>
</dbReference>
<feature type="transmembrane region" description="Helical" evidence="6">
    <location>
        <begin position="145"/>
        <end position="162"/>
    </location>
</feature>
<dbReference type="InterPro" id="IPR052954">
    <property type="entry name" value="GPCR-Ligand_Int"/>
</dbReference>
<dbReference type="Proteomes" id="UP000582659">
    <property type="component" value="Unassembled WGS sequence"/>
</dbReference>
<feature type="transmembrane region" description="Helical" evidence="6">
    <location>
        <begin position="329"/>
        <end position="347"/>
    </location>
</feature>
<gene>
    <name evidence="8" type="ORF">BXYJ_LOCUS12291</name>
</gene>
<evidence type="ECO:0000313" key="8">
    <source>
        <dbReference type="EMBL" id="CAD5232200.1"/>
    </source>
</evidence>
<dbReference type="PROSITE" id="PS50262">
    <property type="entry name" value="G_PROTEIN_RECEP_F1_2"/>
    <property type="match status" value="1"/>
</dbReference>
<evidence type="ECO:0000256" key="1">
    <source>
        <dbReference type="ARBA" id="ARBA00004370"/>
    </source>
</evidence>
<evidence type="ECO:0000313" key="10">
    <source>
        <dbReference type="Proteomes" id="UP000095284"/>
    </source>
</evidence>
<dbReference type="PANTHER" id="PTHR46641:SF2">
    <property type="entry name" value="FMRFAMIDE RECEPTOR"/>
    <property type="match status" value="1"/>
</dbReference>
<keyword evidence="11" id="KW-1185">Reference proteome</keyword>
<reference evidence="12" key="1">
    <citation type="submission" date="2016-11" db="UniProtKB">
        <authorList>
            <consortium name="WormBaseParasite"/>
        </authorList>
    </citation>
    <scope>IDENTIFICATION</scope>
</reference>
<feature type="transmembrane region" description="Helical" evidence="6">
    <location>
        <begin position="285"/>
        <end position="309"/>
    </location>
</feature>
<dbReference type="AlphaFoldDB" id="A0A1I7RNT0"/>
<evidence type="ECO:0000256" key="3">
    <source>
        <dbReference type="ARBA" id="ARBA00022989"/>
    </source>
</evidence>
<feature type="region of interest" description="Disordered" evidence="5">
    <location>
        <begin position="253"/>
        <end position="278"/>
    </location>
</feature>
<dbReference type="Pfam" id="PF00001">
    <property type="entry name" value="7tm_1"/>
    <property type="match status" value="1"/>
</dbReference>
<keyword evidence="4 6" id="KW-0472">Membrane</keyword>
<accession>A0A1I7RNT0</accession>
<dbReference type="PANTHER" id="PTHR46641">
    <property type="entry name" value="FMRFAMIDE RECEPTOR-RELATED"/>
    <property type="match status" value="1"/>
</dbReference>
<dbReference type="CDD" id="cd14978">
    <property type="entry name" value="7tmA_FMRFamide_R-like"/>
    <property type="match status" value="1"/>
</dbReference>
<protein>
    <submittedName>
        <fullName evidence="8">(pine wood nematode) hypothetical protein</fullName>
    </submittedName>
    <submittedName>
        <fullName evidence="12">G_PROTEIN_RECEP_F1_2 domain-containing protein</fullName>
    </submittedName>
</protein>